<name>A0ABT2QNY2_9STAP</name>
<proteinExistence type="predicted"/>
<dbReference type="Proteomes" id="UP001209553">
    <property type="component" value="Unassembled WGS sequence"/>
</dbReference>
<protein>
    <submittedName>
        <fullName evidence="1">YwqI/YxiC family protein</fullName>
    </submittedName>
</protein>
<dbReference type="NCBIfam" id="TIGR04197">
    <property type="entry name" value="T7SS_SACOL2603"/>
    <property type="match status" value="1"/>
</dbReference>
<evidence type="ECO:0000313" key="1">
    <source>
        <dbReference type="EMBL" id="MCU5745667.1"/>
    </source>
</evidence>
<gene>
    <name evidence="1" type="ORF">N9R04_02890</name>
</gene>
<dbReference type="Pfam" id="PF17279">
    <property type="entry name" value="DUF5344"/>
    <property type="match status" value="1"/>
</dbReference>
<organism evidence="1 2">
    <name type="scientific">Staphylococcus marylandisciuri</name>
    <dbReference type="NCBI Taxonomy" id="2981529"/>
    <lineage>
        <taxon>Bacteria</taxon>
        <taxon>Bacillati</taxon>
        <taxon>Bacillota</taxon>
        <taxon>Bacilli</taxon>
        <taxon>Bacillales</taxon>
        <taxon>Staphylococcaceae</taxon>
        <taxon>Staphylococcus</taxon>
    </lineage>
</organism>
<sequence>MIKLNQAEVSADISSIRSNGQGLMLNNSEANLSKTNLITFKEYVEMFENYQTAISNYEGIVNQDVSAMETTVNEIVANDQEIAGQINSS</sequence>
<dbReference type="RefSeq" id="WP_262855038.1">
    <property type="nucleotide sequence ID" value="NZ_JAOPKZ010000004.1"/>
</dbReference>
<reference evidence="1 2" key="1">
    <citation type="journal article" date="2023" name="Int. J. Syst. Evol. Microbiol.">
        <title>Streptococcus sciuri sp. nov., Staphylococcus marylandisciuri sp. nov. and Staphylococcus americanisciuri sp. nov., isolated from faeces of eastern grey squirrel (Sciurus carolinensis).</title>
        <authorList>
            <person name="Volokhov D.V."/>
            <person name="Zagorodnyaya T.A."/>
            <person name="Furtak V.A."/>
            <person name="Nattanmai G."/>
            <person name="Randall L."/>
            <person name="Jose S."/>
            <person name="Gao Y."/>
            <person name="Eisenberg T."/>
            <person name="Delmonte P."/>
            <person name="Blom J."/>
            <person name="Mitchell K.K."/>
        </authorList>
    </citation>
    <scope>NUCLEOTIDE SEQUENCE [LARGE SCALE GENOMIC DNA]</scope>
    <source>
        <strain evidence="1 2">SQ8-PEA</strain>
    </source>
</reference>
<comment type="caution">
    <text evidence="1">The sequence shown here is derived from an EMBL/GenBank/DDBJ whole genome shotgun (WGS) entry which is preliminary data.</text>
</comment>
<accession>A0ABT2QNY2</accession>
<dbReference type="InterPro" id="IPR021477">
    <property type="entry name" value="TVIIS_effector_SACOL2603_fam"/>
</dbReference>
<keyword evidence="2" id="KW-1185">Reference proteome</keyword>
<dbReference type="InterPro" id="IPR046318">
    <property type="entry name" value="DUF5344"/>
</dbReference>
<evidence type="ECO:0000313" key="2">
    <source>
        <dbReference type="Proteomes" id="UP001209553"/>
    </source>
</evidence>
<dbReference type="EMBL" id="JAOPKZ010000004">
    <property type="protein sequence ID" value="MCU5745667.1"/>
    <property type="molecule type" value="Genomic_DNA"/>
</dbReference>